<gene>
    <name evidence="2" type="ORF">ACFL6M_03210</name>
</gene>
<dbReference type="Gene3D" id="2.60.40.4070">
    <property type="match status" value="1"/>
</dbReference>
<protein>
    <submittedName>
        <fullName evidence="2">FlgD immunoglobulin-like domain containing protein</fullName>
    </submittedName>
</protein>
<evidence type="ECO:0000259" key="1">
    <source>
        <dbReference type="Pfam" id="PF13860"/>
    </source>
</evidence>
<feature type="domain" description="FlgD/Vpr Ig-like" evidence="1">
    <location>
        <begin position="431"/>
        <end position="488"/>
    </location>
</feature>
<feature type="non-terminal residue" evidence="2">
    <location>
        <position position="1"/>
    </location>
</feature>
<dbReference type="Proteomes" id="UP001593833">
    <property type="component" value="Unassembled WGS sequence"/>
</dbReference>
<evidence type="ECO:0000313" key="2">
    <source>
        <dbReference type="EMBL" id="MFC1572588.1"/>
    </source>
</evidence>
<proteinExistence type="predicted"/>
<dbReference type="Pfam" id="PF13860">
    <property type="entry name" value="FlgD_ig"/>
    <property type="match status" value="1"/>
</dbReference>
<dbReference type="EMBL" id="JBHPKH010000022">
    <property type="protein sequence ID" value="MFC1572588.1"/>
    <property type="molecule type" value="Genomic_DNA"/>
</dbReference>
<keyword evidence="3" id="KW-1185">Reference proteome</keyword>
<name>A0ABV6YJR7_UNCEI</name>
<evidence type="ECO:0000313" key="3">
    <source>
        <dbReference type="Proteomes" id="UP001593833"/>
    </source>
</evidence>
<reference evidence="2 3" key="1">
    <citation type="submission" date="2024-09" db="EMBL/GenBank/DDBJ databases">
        <authorList>
            <person name="D'Angelo T."/>
        </authorList>
    </citation>
    <scope>NUCLEOTIDE SEQUENCE [LARGE SCALE GENOMIC DNA]</scope>
    <source>
        <strain evidence="2">SAG AM-320-E07</strain>
    </source>
</reference>
<accession>A0ABV6YJR7</accession>
<dbReference type="InterPro" id="IPR025965">
    <property type="entry name" value="FlgD/Vpr_Ig-like"/>
</dbReference>
<sequence length="507" mass="55357">LADLGCDPSPCPAMPELDLALQWAGEMVWSVLVDFTIPGSDQLNSVSLEINGEDITTSCYLSEGNWLVSPVIVMSGSGEEITVTALVTTVGGLSVEREIAFTIDDEDVVDAIDLFFDQLDDVPLSIVEDFIDEHPPGGSAGGHILTLQHAAWHMSGGETDEALEVLAEGALNAVPPIGYVDFAIRTTGFQAYLLEGAQGTIPDEEWEEIQHDHVLVAATKLMMYASLGFAEYAAAFDPVFGTLPDEFYPNPLPGVPDPPGYQLWQLFDDLSTQVGEVFDGIEGIVEGINEWIQSVWDWIWRLLAFSPVDLLVVNAEGDSLSKEEDNIPRSMYFERTEVPPGSWEDLCLFYRPLLESYTVHVISEDGAGGEETYSLLSVAGDDTTILAQDVPIAQIPEEGYSLNLGQGMEDAVHEQLPGLRVWPNPVVGTAHVQYRLPAGIGQEAELSIYDPAGRLVRTLVDVEELGNRYAIDWDGTNQAGKRLAPGAYFHQLKWNGGSVEGRLIFVR</sequence>
<organism evidence="2 3">
    <name type="scientific">Eiseniibacteriota bacterium</name>
    <dbReference type="NCBI Taxonomy" id="2212470"/>
    <lineage>
        <taxon>Bacteria</taxon>
        <taxon>Candidatus Eiseniibacteriota</taxon>
    </lineage>
</organism>
<comment type="caution">
    <text evidence="2">The sequence shown here is derived from an EMBL/GenBank/DDBJ whole genome shotgun (WGS) entry which is preliminary data.</text>
</comment>